<organism evidence="5 6">
    <name type="scientific">Falsigemmobacter intermedius</name>
    <dbReference type="NCBI Taxonomy" id="1553448"/>
    <lineage>
        <taxon>Bacteria</taxon>
        <taxon>Pseudomonadati</taxon>
        <taxon>Pseudomonadota</taxon>
        <taxon>Alphaproteobacteria</taxon>
        <taxon>Rhodobacterales</taxon>
        <taxon>Paracoccaceae</taxon>
        <taxon>Falsigemmobacter</taxon>
    </lineage>
</organism>
<evidence type="ECO:0000256" key="1">
    <source>
        <dbReference type="ARBA" id="ARBA00023015"/>
    </source>
</evidence>
<keyword evidence="2" id="KW-0238">DNA-binding</keyword>
<dbReference type="Pfam" id="PF01037">
    <property type="entry name" value="AsnC_trans_reg"/>
    <property type="match status" value="1"/>
</dbReference>
<keyword evidence="1" id="KW-0805">Transcription regulation</keyword>
<dbReference type="Pfam" id="PF13404">
    <property type="entry name" value="HTH_AsnC-type"/>
    <property type="match status" value="1"/>
</dbReference>
<name>A0A451GGN4_9RHOB</name>
<gene>
    <name evidence="5" type="ORF">EP867_18165</name>
</gene>
<dbReference type="RefSeq" id="WP_128490875.1">
    <property type="nucleotide sequence ID" value="NZ_JBHLXB010000082.1"/>
</dbReference>
<dbReference type="Proteomes" id="UP000287168">
    <property type="component" value="Unassembled WGS sequence"/>
</dbReference>
<dbReference type="GO" id="GO:0043200">
    <property type="term" value="P:response to amino acid"/>
    <property type="evidence" value="ECO:0007669"/>
    <property type="project" value="TreeGrafter"/>
</dbReference>
<evidence type="ECO:0000259" key="4">
    <source>
        <dbReference type="PROSITE" id="PS50956"/>
    </source>
</evidence>
<dbReference type="PANTHER" id="PTHR30154:SF34">
    <property type="entry name" value="TRANSCRIPTIONAL REGULATOR AZLB"/>
    <property type="match status" value="1"/>
</dbReference>
<dbReference type="PANTHER" id="PTHR30154">
    <property type="entry name" value="LEUCINE-RESPONSIVE REGULATORY PROTEIN"/>
    <property type="match status" value="1"/>
</dbReference>
<dbReference type="GO" id="GO:0005829">
    <property type="term" value="C:cytosol"/>
    <property type="evidence" value="ECO:0007669"/>
    <property type="project" value="TreeGrafter"/>
</dbReference>
<dbReference type="AlphaFoldDB" id="A0A451GGN4"/>
<dbReference type="PRINTS" id="PR00033">
    <property type="entry name" value="HTHASNC"/>
</dbReference>
<dbReference type="PROSITE" id="PS50956">
    <property type="entry name" value="HTH_ASNC_2"/>
    <property type="match status" value="1"/>
</dbReference>
<proteinExistence type="predicted"/>
<dbReference type="Gene3D" id="1.10.10.10">
    <property type="entry name" value="Winged helix-like DNA-binding domain superfamily/Winged helix DNA-binding domain"/>
    <property type="match status" value="1"/>
</dbReference>
<dbReference type="InterPro" id="IPR036390">
    <property type="entry name" value="WH_DNA-bd_sf"/>
</dbReference>
<protein>
    <submittedName>
        <fullName evidence="5">Lrp/AsnC family transcriptional regulator</fullName>
    </submittedName>
</protein>
<keyword evidence="3" id="KW-0804">Transcription</keyword>
<keyword evidence="6" id="KW-1185">Reference proteome</keyword>
<dbReference type="InterPro" id="IPR019888">
    <property type="entry name" value="Tscrpt_reg_AsnC-like"/>
</dbReference>
<evidence type="ECO:0000256" key="2">
    <source>
        <dbReference type="ARBA" id="ARBA00023125"/>
    </source>
</evidence>
<dbReference type="InterPro" id="IPR011008">
    <property type="entry name" value="Dimeric_a/b-barrel"/>
</dbReference>
<dbReference type="GO" id="GO:0043565">
    <property type="term" value="F:sequence-specific DNA binding"/>
    <property type="evidence" value="ECO:0007669"/>
    <property type="project" value="InterPro"/>
</dbReference>
<reference evidence="5 6" key="1">
    <citation type="journal article" date="2015" name="Int. J. Syst. Evol. Microbiol.">
        <title>Gemmobacter intermedius sp. nov., isolated from a white stork (Ciconia ciconia).</title>
        <authorList>
            <person name="Kampfer P."/>
            <person name="Jerzak L."/>
            <person name="Wilharm G."/>
            <person name="Golke J."/>
            <person name="Busse H.J."/>
            <person name="Glaeser S.P."/>
        </authorList>
    </citation>
    <scope>NUCLEOTIDE SEQUENCE [LARGE SCALE GENOMIC DNA]</scope>
    <source>
        <strain evidence="5 6">119/4</strain>
    </source>
</reference>
<dbReference type="OrthoDB" id="9809462at2"/>
<evidence type="ECO:0000313" key="6">
    <source>
        <dbReference type="Proteomes" id="UP000287168"/>
    </source>
</evidence>
<dbReference type="EMBL" id="SBLC01000062">
    <property type="protein sequence ID" value="RWY36372.1"/>
    <property type="molecule type" value="Genomic_DNA"/>
</dbReference>
<dbReference type="InterPro" id="IPR019887">
    <property type="entry name" value="Tscrpt_reg_AsnC/Lrp_C"/>
</dbReference>
<dbReference type="InterPro" id="IPR036388">
    <property type="entry name" value="WH-like_DNA-bd_sf"/>
</dbReference>
<feature type="domain" description="HTH asnC-type" evidence="4">
    <location>
        <begin position="1"/>
        <end position="72"/>
    </location>
</feature>
<sequence length="145" mass="15987">MDSTDQKILAELRRDGRASLSDLAARLSLSRATLRQRIERMSSRGDIAGFTVLTRHEVTEAPVRALMMIGIEGRGGARILARLSGLPHIQAVHSTNGTWDIIAEIGAATLQELDDVIHRVREIEGIIRSETNLLLTTRRGPSRLT</sequence>
<dbReference type="Gene3D" id="3.30.70.920">
    <property type="match status" value="1"/>
</dbReference>
<evidence type="ECO:0000313" key="5">
    <source>
        <dbReference type="EMBL" id="RWY36372.1"/>
    </source>
</evidence>
<dbReference type="SUPFAM" id="SSF54909">
    <property type="entry name" value="Dimeric alpha+beta barrel"/>
    <property type="match status" value="1"/>
</dbReference>
<accession>A0A451GGN4</accession>
<evidence type="ECO:0000256" key="3">
    <source>
        <dbReference type="ARBA" id="ARBA00023163"/>
    </source>
</evidence>
<dbReference type="InterPro" id="IPR000485">
    <property type="entry name" value="AsnC-type_HTH_dom"/>
</dbReference>
<dbReference type="SUPFAM" id="SSF46785">
    <property type="entry name" value="Winged helix' DNA-binding domain"/>
    <property type="match status" value="1"/>
</dbReference>
<comment type="caution">
    <text evidence="5">The sequence shown here is derived from an EMBL/GenBank/DDBJ whole genome shotgun (WGS) entry which is preliminary data.</text>
</comment>
<dbReference type="SMART" id="SM00344">
    <property type="entry name" value="HTH_ASNC"/>
    <property type="match status" value="1"/>
</dbReference>